<dbReference type="RefSeq" id="WP_179510201.1">
    <property type="nucleotide sequence ID" value="NZ_JACCBY010000007.1"/>
</dbReference>
<name>A0A7Y9FQV6_9SPHN</name>
<reference evidence="2 3" key="2">
    <citation type="submission" date="2020-08" db="EMBL/GenBank/DDBJ databases">
        <title>The Agave Microbiome: Exploring the role of microbial communities in plant adaptations to desert environments.</title>
        <authorList>
            <person name="Partida-Martinez L.P."/>
        </authorList>
    </citation>
    <scope>NUCLEOTIDE SEQUENCE [LARGE SCALE GENOMIC DNA]</scope>
    <source>
        <strain evidence="2 3">AS2.3</strain>
    </source>
</reference>
<gene>
    <name evidence="2" type="ORF">HD841_003604</name>
</gene>
<feature type="transmembrane region" description="Helical" evidence="1">
    <location>
        <begin position="53"/>
        <end position="78"/>
    </location>
</feature>
<dbReference type="EMBL" id="JACCBY010000007">
    <property type="protein sequence ID" value="NYD91785.1"/>
    <property type="molecule type" value="Genomic_DNA"/>
</dbReference>
<comment type="caution">
    <text evidence="2">The sequence shown here is derived from an EMBL/GenBank/DDBJ whole genome shotgun (WGS) entry which is preliminary data.</text>
</comment>
<keyword evidence="3" id="KW-1185">Reference proteome</keyword>
<evidence type="ECO:0000256" key="1">
    <source>
        <dbReference type="SAM" id="Phobius"/>
    </source>
</evidence>
<dbReference type="Proteomes" id="UP000517753">
    <property type="component" value="Unassembled WGS sequence"/>
</dbReference>
<reference evidence="2 3" key="1">
    <citation type="submission" date="2020-07" db="EMBL/GenBank/DDBJ databases">
        <authorList>
            <person name="Partida-Martinez L."/>
            <person name="Huntemann M."/>
            <person name="Clum A."/>
            <person name="Wang J."/>
            <person name="Palaniappan K."/>
            <person name="Ritter S."/>
            <person name="Chen I.-M."/>
            <person name="Stamatis D."/>
            <person name="Reddy T."/>
            <person name="O'Malley R."/>
            <person name="Daum C."/>
            <person name="Shapiro N."/>
            <person name="Ivanova N."/>
            <person name="Kyrpides N."/>
            <person name="Woyke T."/>
        </authorList>
    </citation>
    <scope>NUCLEOTIDE SEQUENCE [LARGE SCALE GENOMIC DNA]</scope>
    <source>
        <strain evidence="2 3">AS2.3</strain>
    </source>
</reference>
<sequence length="130" mass="12236">MAQMSAATIWVMLTGGFVAALVAALLRRDGPAALAMAGGGLLAGHCAHLPVPVLAWASIAAAVGIAAGLIGAIVNAALGGRSAATLGLALTGATLGAIASTPATASHDLARGPAAGLVLSHALATVTAGE</sequence>
<organism evidence="2 3">
    <name type="scientific">Sphingomonas melonis</name>
    <dbReference type="NCBI Taxonomy" id="152682"/>
    <lineage>
        <taxon>Bacteria</taxon>
        <taxon>Pseudomonadati</taxon>
        <taxon>Pseudomonadota</taxon>
        <taxon>Alphaproteobacteria</taxon>
        <taxon>Sphingomonadales</taxon>
        <taxon>Sphingomonadaceae</taxon>
        <taxon>Sphingomonas</taxon>
    </lineage>
</organism>
<keyword evidence="1" id="KW-1133">Transmembrane helix</keyword>
<proteinExistence type="predicted"/>
<evidence type="ECO:0000313" key="3">
    <source>
        <dbReference type="Proteomes" id="UP000517753"/>
    </source>
</evidence>
<dbReference type="AlphaFoldDB" id="A0A7Y9FQV6"/>
<accession>A0A7Y9FQV6</accession>
<keyword evidence="1" id="KW-0472">Membrane</keyword>
<protein>
    <submittedName>
        <fullName evidence="2">Uncharacterized protein</fullName>
    </submittedName>
</protein>
<evidence type="ECO:0000313" key="2">
    <source>
        <dbReference type="EMBL" id="NYD91785.1"/>
    </source>
</evidence>
<keyword evidence="1" id="KW-0812">Transmembrane</keyword>